<dbReference type="OMA" id="KFWMRPR"/>
<reference evidence="2 3" key="1">
    <citation type="journal article" date="2014" name="Curr. Biol.">
        <title>The genome of the clonal raider ant Cerapachys biroi.</title>
        <authorList>
            <person name="Oxley P.R."/>
            <person name="Ji L."/>
            <person name="Fetter-Pruneda I."/>
            <person name="McKenzie S.K."/>
            <person name="Li C."/>
            <person name="Hu H."/>
            <person name="Zhang G."/>
            <person name="Kronauer D.J."/>
        </authorList>
    </citation>
    <scope>NUCLEOTIDE SEQUENCE [LARGE SCALE GENOMIC DNA]</scope>
</reference>
<sequence>MEISSYLQACSKHIQIFIINLSLIFVACALWTFGEAIPCDQCGRECADICGTRQFRACCFNNMRKRHSDTLGLKIWMRPRRYAFNLYPIYDA</sequence>
<keyword evidence="1" id="KW-0472">Membrane</keyword>
<gene>
    <name evidence="2" type="ORF">X777_07504</name>
</gene>
<dbReference type="Proteomes" id="UP000053097">
    <property type="component" value="Unassembled WGS sequence"/>
</dbReference>
<accession>A0A026X5H6</accession>
<proteinExistence type="predicted"/>
<keyword evidence="1" id="KW-1133">Transmembrane helix</keyword>
<protein>
    <recommendedName>
        <fullName evidence="4">Trissin</fullName>
    </recommendedName>
</protein>
<keyword evidence="3" id="KW-1185">Reference proteome</keyword>
<feature type="transmembrane region" description="Helical" evidence="1">
    <location>
        <begin position="14"/>
        <end position="34"/>
    </location>
</feature>
<dbReference type="OrthoDB" id="8195871at2759"/>
<evidence type="ECO:0008006" key="4">
    <source>
        <dbReference type="Google" id="ProtNLM"/>
    </source>
</evidence>
<organism evidence="2 3">
    <name type="scientific">Ooceraea biroi</name>
    <name type="common">Clonal raider ant</name>
    <name type="synonym">Cerapachys biroi</name>
    <dbReference type="NCBI Taxonomy" id="2015173"/>
    <lineage>
        <taxon>Eukaryota</taxon>
        <taxon>Metazoa</taxon>
        <taxon>Ecdysozoa</taxon>
        <taxon>Arthropoda</taxon>
        <taxon>Hexapoda</taxon>
        <taxon>Insecta</taxon>
        <taxon>Pterygota</taxon>
        <taxon>Neoptera</taxon>
        <taxon>Endopterygota</taxon>
        <taxon>Hymenoptera</taxon>
        <taxon>Apocrita</taxon>
        <taxon>Aculeata</taxon>
        <taxon>Formicoidea</taxon>
        <taxon>Formicidae</taxon>
        <taxon>Dorylinae</taxon>
        <taxon>Ooceraea</taxon>
    </lineage>
</organism>
<evidence type="ECO:0000313" key="3">
    <source>
        <dbReference type="Proteomes" id="UP000053097"/>
    </source>
</evidence>
<evidence type="ECO:0000256" key="1">
    <source>
        <dbReference type="SAM" id="Phobius"/>
    </source>
</evidence>
<evidence type="ECO:0000313" key="2">
    <source>
        <dbReference type="EMBL" id="EZA62689.1"/>
    </source>
</evidence>
<name>A0A026X5H6_OOCBI</name>
<keyword evidence="1" id="KW-0812">Transmembrane</keyword>
<dbReference type="EMBL" id="KK107019">
    <property type="protein sequence ID" value="EZA62689.1"/>
    <property type="molecule type" value="Genomic_DNA"/>
</dbReference>
<dbReference type="AlphaFoldDB" id="A0A026X5H6"/>